<sequence>MNFGEYRELLLGRLASYFDIVDASIPVLSRWETAARHSSTLNQTFLGKTNVVDSMESAEWCLIRSAEAFTRRTLAGEAAALDLLAKDTVSPSRNHKSSLFVSVVAVPSLDAAEPETRAALRSLRAFRKSTPHKWYFHGWTELAVAVVDLSTGTVRASPGAKRMAANLLAIKGKK</sequence>
<name>A0AAE3EIG0_9SPIR</name>
<dbReference type="RefSeq" id="WP_230753975.1">
    <property type="nucleotide sequence ID" value="NZ_JAINWA010000001.1"/>
</dbReference>
<protein>
    <recommendedName>
        <fullName evidence="1">DUF8052 domain-containing protein</fullName>
    </recommendedName>
</protein>
<comment type="caution">
    <text evidence="2">The sequence shown here is derived from an EMBL/GenBank/DDBJ whole genome shotgun (WGS) entry which is preliminary data.</text>
</comment>
<evidence type="ECO:0000259" key="1">
    <source>
        <dbReference type="Pfam" id="PF26226"/>
    </source>
</evidence>
<gene>
    <name evidence="2" type="ORF">K7J14_05210</name>
</gene>
<evidence type="ECO:0000313" key="2">
    <source>
        <dbReference type="EMBL" id="MCD1654098.1"/>
    </source>
</evidence>
<keyword evidence="3" id="KW-1185">Reference proteome</keyword>
<dbReference type="EMBL" id="JAINWA010000001">
    <property type="protein sequence ID" value="MCD1654098.1"/>
    <property type="molecule type" value="Genomic_DNA"/>
</dbReference>
<feature type="domain" description="DUF8052" evidence="1">
    <location>
        <begin position="5"/>
        <end position="165"/>
    </location>
</feature>
<reference evidence="2" key="1">
    <citation type="submission" date="2021-08" db="EMBL/GenBank/DDBJ databases">
        <title>Comparative analyses of Brucepasteria parasyntrophica and Teretinema zuelzerae.</title>
        <authorList>
            <person name="Song Y."/>
            <person name="Brune A."/>
        </authorList>
    </citation>
    <scope>NUCLEOTIDE SEQUENCE</scope>
    <source>
        <strain evidence="2">DSM 1903</strain>
    </source>
</reference>
<dbReference type="Pfam" id="PF26226">
    <property type="entry name" value="DUF8052"/>
    <property type="match status" value="1"/>
</dbReference>
<dbReference type="AlphaFoldDB" id="A0AAE3EIG0"/>
<evidence type="ECO:0000313" key="3">
    <source>
        <dbReference type="Proteomes" id="UP001198163"/>
    </source>
</evidence>
<dbReference type="Proteomes" id="UP001198163">
    <property type="component" value="Unassembled WGS sequence"/>
</dbReference>
<organism evidence="2 3">
    <name type="scientific">Teretinema zuelzerae</name>
    <dbReference type="NCBI Taxonomy" id="156"/>
    <lineage>
        <taxon>Bacteria</taxon>
        <taxon>Pseudomonadati</taxon>
        <taxon>Spirochaetota</taxon>
        <taxon>Spirochaetia</taxon>
        <taxon>Spirochaetales</taxon>
        <taxon>Treponemataceae</taxon>
        <taxon>Teretinema</taxon>
    </lineage>
</organism>
<accession>A0AAE3EIG0</accession>
<dbReference type="InterPro" id="IPR058365">
    <property type="entry name" value="DUF8052"/>
</dbReference>
<proteinExistence type="predicted"/>